<proteinExistence type="predicted"/>
<evidence type="ECO:0000256" key="1">
    <source>
        <dbReference type="SAM" id="Phobius"/>
    </source>
</evidence>
<dbReference type="InterPro" id="IPR055802">
    <property type="entry name" value="DUF7378"/>
</dbReference>
<feature type="domain" description="DUF7378" evidence="2">
    <location>
        <begin position="159"/>
        <end position="202"/>
    </location>
</feature>
<feature type="transmembrane region" description="Helical" evidence="1">
    <location>
        <begin position="255"/>
        <end position="276"/>
    </location>
</feature>
<accession>A0A368QDZ8</accession>
<dbReference type="OrthoDB" id="594103at2759"/>
<name>A0A368QDZ8_SETIT</name>
<gene>
    <name evidence="3" type="ORF">SETIT_3G119700v2</name>
</gene>
<evidence type="ECO:0000313" key="3">
    <source>
        <dbReference type="EMBL" id="RCV16207.1"/>
    </source>
</evidence>
<reference evidence="3" key="2">
    <citation type="submission" date="2015-07" db="EMBL/GenBank/DDBJ databases">
        <authorList>
            <person name="Noorani M."/>
        </authorList>
    </citation>
    <scope>NUCLEOTIDE SEQUENCE</scope>
    <source>
        <strain evidence="3">Yugu1</strain>
    </source>
</reference>
<reference evidence="3" key="1">
    <citation type="journal article" date="2012" name="Nat. Biotechnol.">
        <title>Reference genome sequence of the model plant Setaria.</title>
        <authorList>
            <person name="Bennetzen J.L."/>
            <person name="Schmutz J."/>
            <person name="Wang H."/>
            <person name="Percifield R."/>
            <person name="Hawkins J."/>
            <person name="Pontaroli A.C."/>
            <person name="Estep M."/>
            <person name="Feng L."/>
            <person name="Vaughn J.N."/>
            <person name="Grimwood J."/>
            <person name="Jenkins J."/>
            <person name="Barry K."/>
            <person name="Lindquist E."/>
            <person name="Hellsten U."/>
            <person name="Deshpande S."/>
            <person name="Wang X."/>
            <person name="Wu X."/>
            <person name="Mitros T."/>
            <person name="Triplett J."/>
            <person name="Yang X."/>
            <person name="Ye C.Y."/>
            <person name="Mauro-Herrera M."/>
            <person name="Wang L."/>
            <person name="Li P."/>
            <person name="Sharma M."/>
            <person name="Sharma R."/>
            <person name="Ronald P.C."/>
            <person name="Panaud O."/>
            <person name="Kellogg E.A."/>
            <person name="Brutnell T.P."/>
            <person name="Doust A.N."/>
            <person name="Tuskan G.A."/>
            <person name="Rokhsar D."/>
            <person name="Devos K.M."/>
        </authorList>
    </citation>
    <scope>NUCLEOTIDE SEQUENCE [LARGE SCALE GENOMIC DNA]</scope>
    <source>
        <strain evidence="3">Yugu1</strain>
    </source>
</reference>
<dbReference type="AlphaFoldDB" id="A0A368QDZ8"/>
<dbReference type="EMBL" id="CM003530">
    <property type="protein sequence ID" value="RCV16207.1"/>
    <property type="molecule type" value="Genomic_DNA"/>
</dbReference>
<keyword evidence="1" id="KW-1133">Transmembrane helix</keyword>
<keyword evidence="1" id="KW-0472">Membrane</keyword>
<sequence>MHPVQRRSGSAATVVVEFQIFPLFHRLWPMVGTIGPENQPSPSYISASLLPDPVQFRRDDDSSPPTQRRRLRLRPLLIPLQFTPPPHAASHPRRRRLTDQGYITPYFEDLHCADEERHVLTGIMVALSASTSPEVTLKLDSTIPRCFQRVMAAVASSSLTIGQNNRNQKASRAAQWFAFVFVPFAFIVTAAGLACIMYNKPRLGFRLSCYHVTLFLPRAPLAAWEALHDVGFEKIGVAVSLTCGPVLLLDQAIPIVWSSLVSHLIAVIVAFWVCLVRAYGKS</sequence>
<feature type="transmembrane region" description="Helical" evidence="1">
    <location>
        <begin position="176"/>
        <end position="199"/>
    </location>
</feature>
<keyword evidence="1" id="KW-0812">Transmembrane</keyword>
<evidence type="ECO:0000259" key="2">
    <source>
        <dbReference type="Pfam" id="PF24095"/>
    </source>
</evidence>
<dbReference type="Pfam" id="PF24095">
    <property type="entry name" value="DUF7378"/>
    <property type="match status" value="2"/>
</dbReference>
<feature type="domain" description="DUF7378" evidence="2">
    <location>
        <begin position="209"/>
        <end position="281"/>
    </location>
</feature>
<protein>
    <recommendedName>
        <fullName evidence="2">DUF7378 domain-containing protein</fullName>
    </recommendedName>
</protein>
<organism evidence="3">
    <name type="scientific">Setaria italica</name>
    <name type="common">Foxtail millet</name>
    <name type="synonym">Panicum italicum</name>
    <dbReference type="NCBI Taxonomy" id="4555"/>
    <lineage>
        <taxon>Eukaryota</taxon>
        <taxon>Viridiplantae</taxon>
        <taxon>Streptophyta</taxon>
        <taxon>Embryophyta</taxon>
        <taxon>Tracheophyta</taxon>
        <taxon>Spermatophyta</taxon>
        <taxon>Magnoliopsida</taxon>
        <taxon>Liliopsida</taxon>
        <taxon>Poales</taxon>
        <taxon>Poaceae</taxon>
        <taxon>PACMAD clade</taxon>
        <taxon>Panicoideae</taxon>
        <taxon>Panicodae</taxon>
        <taxon>Paniceae</taxon>
        <taxon>Cenchrinae</taxon>
        <taxon>Setaria</taxon>
    </lineage>
</organism>